<keyword evidence="2" id="KW-0378">Hydrolase</keyword>
<feature type="domain" description="Creatinase N-terminal" evidence="5">
    <location>
        <begin position="13"/>
        <end position="137"/>
    </location>
</feature>
<dbReference type="Pfam" id="PF00557">
    <property type="entry name" value="Peptidase_M24"/>
    <property type="match status" value="1"/>
</dbReference>
<dbReference type="InterPro" id="IPR000994">
    <property type="entry name" value="Pept_M24"/>
</dbReference>
<evidence type="ECO:0000256" key="3">
    <source>
        <dbReference type="RuleBase" id="RU000590"/>
    </source>
</evidence>
<accession>A0A7V3RE49</accession>
<dbReference type="EMBL" id="DTPE01000086">
    <property type="protein sequence ID" value="HGE74892.1"/>
    <property type="molecule type" value="Genomic_DNA"/>
</dbReference>
<reference evidence="6" key="1">
    <citation type="journal article" date="2020" name="mSystems">
        <title>Genome- and Community-Level Interaction Insights into Carbon Utilization and Element Cycling Functions of Hydrothermarchaeota in Hydrothermal Sediment.</title>
        <authorList>
            <person name="Zhou Z."/>
            <person name="Liu Y."/>
            <person name="Xu W."/>
            <person name="Pan J."/>
            <person name="Luo Z.H."/>
            <person name="Li M."/>
        </authorList>
    </citation>
    <scope>NUCLEOTIDE SEQUENCE [LARGE SCALE GENOMIC DNA]</scope>
    <source>
        <strain evidence="6">SpSt-966</strain>
    </source>
</reference>
<dbReference type="PANTHER" id="PTHR46112:SF3">
    <property type="entry name" value="AMINOPEPTIDASE YPDF"/>
    <property type="match status" value="1"/>
</dbReference>
<dbReference type="GO" id="GO:0004177">
    <property type="term" value="F:aminopeptidase activity"/>
    <property type="evidence" value="ECO:0007669"/>
    <property type="project" value="UniProtKB-KW"/>
</dbReference>
<comment type="similarity">
    <text evidence="3">Belongs to the peptidase M24B family.</text>
</comment>
<comment type="caution">
    <text evidence="6">The sequence shown here is derived from an EMBL/GenBank/DDBJ whole genome shotgun (WGS) entry which is preliminary data.</text>
</comment>
<proteinExistence type="inferred from homology"/>
<dbReference type="InterPro" id="IPR000587">
    <property type="entry name" value="Creatinase_N"/>
</dbReference>
<evidence type="ECO:0000259" key="4">
    <source>
        <dbReference type="Pfam" id="PF00557"/>
    </source>
</evidence>
<evidence type="ECO:0000313" key="6">
    <source>
        <dbReference type="EMBL" id="HGE74892.1"/>
    </source>
</evidence>
<keyword evidence="1 3" id="KW-0479">Metal-binding</keyword>
<dbReference type="Pfam" id="PF01321">
    <property type="entry name" value="Creatinase_N"/>
    <property type="match status" value="1"/>
</dbReference>
<dbReference type="GO" id="GO:0046872">
    <property type="term" value="F:metal ion binding"/>
    <property type="evidence" value="ECO:0007669"/>
    <property type="project" value="UniProtKB-KW"/>
</dbReference>
<dbReference type="AlphaFoldDB" id="A0A7V3RE49"/>
<dbReference type="InterPro" id="IPR050659">
    <property type="entry name" value="Peptidase_M24B"/>
</dbReference>
<protein>
    <submittedName>
        <fullName evidence="6">Aminopeptidase P family protein</fullName>
    </submittedName>
</protein>
<name>A0A7V3RE49_9BACT</name>
<dbReference type="Gene3D" id="3.40.350.10">
    <property type="entry name" value="Creatinase/prolidase N-terminal domain"/>
    <property type="match status" value="1"/>
</dbReference>
<evidence type="ECO:0000259" key="5">
    <source>
        <dbReference type="Pfam" id="PF01321"/>
    </source>
</evidence>
<dbReference type="SUPFAM" id="SSF55920">
    <property type="entry name" value="Creatinase/aminopeptidase"/>
    <property type="match status" value="1"/>
</dbReference>
<dbReference type="Gene3D" id="3.90.230.10">
    <property type="entry name" value="Creatinase/methionine aminopeptidase superfamily"/>
    <property type="match status" value="1"/>
</dbReference>
<keyword evidence="6" id="KW-0031">Aminopeptidase</keyword>
<evidence type="ECO:0000256" key="2">
    <source>
        <dbReference type="ARBA" id="ARBA00022801"/>
    </source>
</evidence>
<organism evidence="6">
    <name type="scientific">Mesoaciditoga lauensis</name>
    <dbReference type="NCBI Taxonomy" id="1495039"/>
    <lineage>
        <taxon>Bacteria</taxon>
        <taxon>Thermotogati</taxon>
        <taxon>Thermotogota</taxon>
        <taxon>Thermotogae</taxon>
        <taxon>Mesoaciditogales</taxon>
        <taxon>Mesoaciditogaceae</taxon>
        <taxon>Mesoaciditoga</taxon>
    </lineage>
</organism>
<sequence length="363" mass="40473">MTGGTELKYMTTRSEKIVKKLEEREVDYFFAFNFERSSTTVRYLSGFTGDTGCVLIGEKERYIIVDSRFYTQAAQESDFEMIKVDSGSLIDKVSEIVKGKKIAIEPSKFFYSWYMELAGKVKHFEDLEEFILQIRAVKDDDEINKIRKAIDVAQKALGKTLENFHAGMSEKQFSSLLEYEMVLGGAQKPSFDTIVGSGYRGALPHGLASDKKMENGEMVVVDFGAFVDGYCSDLTRTFAIGNVSEKAKNAYVSVLDAQLKAIEGSKAGMKGKEIDAIARTSLKANKLDQYFGHGLGHGLGMDVHESPFLNTKCDEVINDKTVITFEPGVYIPGEFGIRIEDDVLLTESGHEVLSNFNKKFTVI</sequence>
<dbReference type="InterPro" id="IPR029149">
    <property type="entry name" value="Creatin/AminoP/Spt16_N"/>
</dbReference>
<dbReference type="InterPro" id="IPR036005">
    <property type="entry name" value="Creatinase/aminopeptidase-like"/>
</dbReference>
<dbReference type="SUPFAM" id="SSF53092">
    <property type="entry name" value="Creatinase/prolidase N-terminal domain"/>
    <property type="match status" value="1"/>
</dbReference>
<feature type="domain" description="Peptidase M24" evidence="4">
    <location>
        <begin position="145"/>
        <end position="347"/>
    </location>
</feature>
<dbReference type="PANTHER" id="PTHR46112">
    <property type="entry name" value="AMINOPEPTIDASE"/>
    <property type="match status" value="1"/>
</dbReference>
<evidence type="ECO:0000256" key="1">
    <source>
        <dbReference type="ARBA" id="ARBA00022723"/>
    </source>
</evidence>
<dbReference type="PROSITE" id="PS00491">
    <property type="entry name" value="PROLINE_PEPTIDASE"/>
    <property type="match status" value="1"/>
</dbReference>
<dbReference type="InterPro" id="IPR001131">
    <property type="entry name" value="Peptidase_M24B_aminopep-P_CS"/>
</dbReference>
<keyword evidence="6" id="KW-0645">Protease</keyword>
<gene>
    <name evidence="6" type="ORF">ENX73_02055</name>
</gene>